<proteinExistence type="predicted"/>
<feature type="compositionally biased region" description="Basic and acidic residues" evidence="2">
    <location>
        <begin position="248"/>
        <end position="258"/>
    </location>
</feature>
<evidence type="ECO:0000313" key="4">
    <source>
        <dbReference type="EMBL" id="SFL14769.1"/>
    </source>
</evidence>
<feature type="compositionally biased region" description="Acidic residues" evidence="2">
    <location>
        <begin position="216"/>
        <end position="247"/>
    </location>
</feature>
<evidence type="ECO:0000256" key="2">
    <source>
        <dbReference type="SAM" id="MobiDB-lite"/>
    </source>
</evidence>
<dbReference type="Pfam" id="PF11775">
    <property type="entry name" value="CobT_C"/>
    <property type="match status" value="1"/>
</dbReference>
<dbReference type="AlphaFoldDB" id="A0A1I4FB47"/>
<dbReference type="Gene3D" id="3.40.50.410">
    <property type="entry name" value="von Willebrand factor, type A domain"/>
    <property type="match status" value="1"/>
</dbReference>
<dbReference type="EC" id="6.6.1.2" evidence="1"/>
<gene>
    <name evidence="4" type="ORF">SAMN05192568_1001190</name>
</gene>
<dbReference type="InterPro" id="IPR051928">
    <property type="entry name" value="NorD/CobT"/>
</dbReference>
<dbReference type="SMART" id="SM00327">
    <property type="entry name" value="VWA"/>
    <property type="match status" value="1"/>
</dbReference>
<protein>
    <recommendedName>
        <fullName evidence="1">Cobaltochelatase subunit CobT</fullName>
        <ecNumber evidence="1">6.6.1.2</ecNumber>
    </recommendedName>
</protein>
<feature type="domain" description="VWFA" evidence="3">
    <location>
        <begin position="412"/>
        <end position="631"/>
    </location>
</feature>
<dbReference type="STRING" id="582667.SAMN05192568_1001190"/>
<dbReference type="PANTHER" id="PTHR41248">
    <property type="entry name" value="NORD PROTEIN"/>
    <property type="match status" value="1"/>
</dbReference>
<feature type="compositionally biased region" description="Acidic residues" evidence="2">
    <location>
        <begin position="259"/>
        <end position="272"/>
    </location>
</feature>
<dbReference type="GO" id="GO:0051116">
    <property type="term" value="F:cobaltochelatase activity"/>
    <property type="evidence" value="ECO:0007669"/>
    <property type="project" value="UniProtKB-UniRule"/>
</dbReference>
<evidence type="ECO:0000256" key="1">
    <source>
        <dbReference type="NCBIfam" id="TIGR01651"/>
    </source>
</evidence>
<dbReference type="InterPro" id="IPR036465">
    <property type="entry name" value="vWFA_dom_sf"/>
</dbReference>
<dbReference type="PIRSF" id="PIRSF031715">
    <property type="entry name" value="Cob_chel_CobT"/>
    <property type="match status" value="1"/>
</dbReference>
<dbReference type="Proteomes" id="UP000199048">
    <property type="component" value="Unassembled WGS sequence"/>
</dbReference>
<feature type="compositionally biased region" description="Acidic residues" evidence="2">
    <location>
        <begin position="283"/>
        <end position="296"/>
    </location>
</feature>
<keyword evidence="5" id="KW-1185">Reference proteome</keyword>
<evidence type="ECO:0000259" key="3">
    <source>
        <dbReference type="PROSITE" id="PS50234"/>
    </source>
</evidence>
<dbReference type="InterPro" id="IPR025861">
    <property type="entry name" value="CobT_VWA_dom"/>
</dbReference>
<sequence length="635" mass="70628">MSISNRKPGERRESVAEPLKRSVAGCLRAIARRSEVEVTYATDRPALTGDKARLPEPPRKLSAQDVAVLRGNADAMALRLGCHDIAVHRRLAPENAAARAVYDAVEQARVEAIGSRRMTGVASNITAMLEDRYHRGGKYETITDRADAPMEDAVALMVRERLTGQRPPEAASKIVELWRAHIEAKAGPNLDGLIGSIEDQRKFARSVRDLLTSLDMSDETPFDAEDDENDDENDAQDDEQNPSEGDSEEKSQGERAEIETSEEASDEIEEGAQESADAPSGELPDESEDAESEEASEASRPPTRQGNEARGPEYRVFNPRFDEIIHAEELCDADELSRLRSYLDKQLSHLQGVVGRLANRLQRRLLAQQNRAWDFDLEEGQLDPARLVRVVIDPYQPLSFKQEKDTNFRDTVVTLLLDNSGSMRGRPITVAATCADILARTLERCGVKVEILGFTTRAWKGGQSREAWLAAGKPPNPGRLNDLRHIVYKSADAPWRRARKNLGLMMREGLLKENIDGEALDWAHKRLLGRPEQRKILMVISDGAPVDDSTLSVNAGNYLERHLRWMIEEIETRSPVELLAIGIGHDVTRYYRRAVTIIDAEELGGAMTEKLAELFEENNASAPTGRALRAAGGRR</sequence>
<dbReference type="RefSeq" id="WP_092036299.1">
    <property type="nucleotide sequence ID" value="NZ_FOTK01000001.1"/>
</dbReference>
<evidence type="ECO:0000313" key="5">
    <source>
        <dbReference type="Proteomes" id="UP000199048"/>
    </source>
</evidence>
<dbReference type="InterPro" id="IPR006538">
    <property type="entry name" value="CobT"/>
</dbReference>
<accession>A0A1I4FB47</accession>
<dbReference type="OrthoDB" id="9764783at2"/>
<dbReference type="EMBL" id="FOTK01000001">
    <property type="protein sequence ID" value="SFL14769.1"/>
    <property type="molecule type" value="Genomic_DNA"/>
</dbReference>
<dbReference type="NCBIfam" id="TIGR01651">
    <property type="entry name" value="CobT"/>
    <property type="match status" value="1"/>
</dbReference>
<name>A0A1I4FB47_9HYPH</name>
<dbReference type="GO" id="GO:0009236">
    <property type="term" value="P:cobalamin biosynthetic process"/>
    <property type="evidence" value="ECO:0007669"/>
    <property type="project" value="UniProtKB-UniRule"/>
</dbReference>
<dbReference type="PROSITE" id="PS50234">
    <property type="entry name" value="VWFA"/>
    <property type="match status" value="1"/>
</dbReference>
<reference evidence="5" key="1">
    <citation type="submission" date="2016-10" db="EMBL/GenBank/DDBJ databases">
        <authorList>
            <person name="Varghese N."/>
            <person name="Submissions S."/>
        </authorList>
    </citation>
    <scope>NUCLEOTIDE SEQUENCE [LARGE SCALE GENOMIC DNA]</scope>
    <source>
        <strain evidence="5">BL36</strain>
    </source>
</reference>
<dbReference type="CDD" id="cd01454">
    <property type="entry name" value="vWA_norD_type"/>
    <property type="match status" value="1"/>
</dbReference>
<feature type="region of interest" description="Disordered" evidence="2">
    <location>
        <begin position="214"/>
        <end position="315"/>
    </location>
</feature>
<organism evidence="4 5">
    <name type="scientific">Methylobacterium pseudosasicola</name>
    <dbReference type="NCBI Taxonomy" id="582667"/>
    <lineage>
        <taxon>Bacteria</taxon>
        <taxon>Pseudomonadati</taxon>
        <taxon>Pseudomonadota</taxon>
        <taxon>Alphaproteobacteria</taxon>
        <taxon>Hyphomicrobiales</taxon>
        <taxon>Methylobacteriaceae</taxon>
        <taxon>Methylobacterium</taxon>
    </lineage>
</organism>
<dbReference type="Pfam" id="PF06213">
    <property type="entry name" value="CobT"/>
    <property type="match status" value="1"/>
</dbReference>
<dbReference type="PANTHER" id="PTHR41248:SF1">
    <property type="entry name" value="NORD PROTEIN"/>
    <property type="match status" value="1"/>
</dbReference>
<dbReference type="InterPro" id="IPR002035">
    <property type="entry name" value="VWF_A"/>
</dbReference>
<dbReference type="SUPFAM" id="SSF53300">
    <property type="entry name" value="vWA-like"/>
    <property type="match status" value="1"/>
</dbReference>